<dbReference type="GO" id="GO:0000785">
    <property type="term" value="C:chromatin"/>
    <property type="evidence" value="ECO:0007669"/>
    <property type="project" value="TreeGrafter"/>
</dbReference>
<dbReference type="InterPro" id="IPR003349">
    <property type="entry name" value="JmjN"/>
</dbReference>
<evidence type="ECO:0000256" key="3">
    <source>
        <dbReference type="ARBA" id="ARBA00022723"/>
    </source>
</evidence>
<gene>
    <name evidence="11" type="ORF">K470DRAFT_263864</name>
</gene>
<dbReference type="SMART" id="SM00558">
    <property type="entry name" value="JmjC"/>
    <property type="match status" value="1"/>
</dbReference>
<dbReference type="GO" id="GO:0008270">
    <property type="term" value="F:zinc ion binding"/>
    <property type="evidence" value="ECO:0007669"/>
    <property type="project" value="UniProtKB-KW"/>
</dbReference>
<evidence type="ECO:0000256" key="1">
    <source>
        <dbReference type="ARBA" id="ARBA00009711"/>
    </source>
</evidence>
<dbReference type="GO" id="GO:0051864">
    <property type="term" value="F:histone H3K36 demethylase activity"/>
    <property type="evidence" value="ECO:0007669"/>
    <property type="project" value="TreeGrafter"/>
</dbReference>
<dbReference type="InterPro" id="IPR003347">
    <property type="entry name" value="JmjC_dom"/>
</dbReference>
<feature type="region of interest" description="Disordered" evidence="7">
    <location>
        <begin position="1"/>
        <end position="60"/>
    </location>
</feature>
<dbReference type="Gene3D" id="3.30.40.10">
    <property type="entry name" value="Zinc/RING finger domain, C3HC4 (zinc finger)"/>
    <property type="match status" value="1"/>
</dbReference>
<dbReference type="GO" id="GO:0140684">
    <property type="term" value="F:histone H3K9me2/H3K9me3 demethylase activity"/>
    <property type="evidence" value="ECO:0007669"/>
    <property type="project" value="UniProtKB-EC"/>
</dbReference>
<evidence type="ECO:0000259" key="9">
    <source>
        <dbReference type="PROSITE" id="PS51184"/>
    </source>
</evidence>
<evidence type="ECO:0000256" key="6">
    <source>
        <dbReference type="ARBA" id="ARBA00049349"/>
    </source>
</evidence>
<feature type="region of interest" description="Disordered" evidence="7">
    <location>
        <begin position="935"/>
        <end position="1090"/>
    </location>
</feature>
<feature type="region of interest" description="Disordered" evidence="7">
    <location>
        <begin position="160"/>
        <end position="235"/>
    </location>
</feature>
<keyword evidence="3" id="KW-0479">Metal-binding</keyword>
<dbReference type="InterPro" id="IPR034732">
    <property type="entry name" value="EPHD"/>
</dbReference>
<dbReference type="Pfam" id="PF02373">
    <property type="entry name" value="JmjC"/>
    <property type="match status" value="1"/>
</dbReference>
<comment type="similarity">
    <text evidence="1">Belongs to the JHDM3 histone demethylase family.</text>
</comment>
<dbReference type="InterPro" id="IPR001965">
    <property type="entry name" value="Znf_PHD"/>
</dbReference>
<dbReference type="SMART" id="SM00249">
    <property type="entry name" value="PHD"/>
    <property type="match status" value="1"/>
</dbReference>
<feature type="domain" description="JmjC" evidence="9">
    <location>
        <begin position="285"/>
        <end position="448"/>
    </location>
</feature>
<dbReference type="AlphaFoldDB" id="A0A6A7C1F5"/>
<keyword evidence="4" id="KW-0863">Zinc-finger</keyword>
<accession>A0A6A7C1F5</accession>
<reference evidence="11" key="1">
    <citation type="journal article" date="2020" name="Stud. Mycol.">
        <title>101 Dothideomycetes genomes: a test case for predicting lifestyles and emergence of pathogens.</title>
        <authorList>
            <person name="Haridas S."/>
            <person name="Albert R."/>
            <person name="Binder M."/>
            <person name="Bloem J."/>
            <person name="Labutti K."/>
            <person name="Salamov A."/>
            <person name="Andreopoulos B."/>
            <person name="Baker S."/>
            <person name="Barry K."/>
            <person name="Bills G."/>
            <person name="Bluhm B."/>
            <person name="Cannon C."/>
            <person name="Castanera R."/>
            <person name="Culley D."/>
            <person name="Daum C."/>
            <person name="Ezra D."/>
            <person name="Gonzalez J."/>
            <person name="Henrissat B."/>
            <person name="Kuo A."/>
            <person name="Liang C."/>
            <person name="Lipzen A."/>
            <person name="Lutzoni F."/>
            <person name="Magnuson J."/>
            <person name="Mondo S."/>
            <person name="Nolan M."/>
            <person name="Ohm R."/>
            <person name="Pangilinan J."/>
            <person name="Park H.-J."/>
            <person name="Ramirez L."/>
            <person name="Alfaro M."/>
            <person name="Sun H."/>
            <person name="Tritt A."/>
            <person name="Yoshinaga Y."/>
            <person name="Zwiers L.-H."/>
            <person name="Turgeon B."/>
            <person name="Goodwin S."/>
            <person name="Spatafora J."/>
            <person name="Crous P."/>
            <person name="Grigoriev I."/>
        </authorList>
    </citation>
    <scope>NUCLEOTIDE SEQUENCE</scope>
    <source>
        <strain evidence="11">CBS 480.64</strain>
    </source>
</reference>
<dbReference type="SUPFAM" id="SSF51197">
    <property type="entry name" value="Clavaminate synthase-like"/>
    <property type="match status" value="1"/>
</dbReference>
<feature type="compositionally biased region" description="Low complexity" evidence="7">
    <location>
        <begin position="1058"/>
        <end position="1080"/>
    </location>
</feature>
<feature type="domain" description="PHD-type" evidence="10">
    <location>
        <begin position="530"/>
        <end position="653"/>
    </location>
</feature>
<organism evidence="11 12">
    <name type="scientific">Piedraia hortae CBS 480.64</name>
    <dbReference type="NCBI Taxonomy" id="1314780"/>
    <lineage>
        <taxon>Eukaryota</taxon>
        <taxon>Fungi</taxon>
        <taxon>Dikarya</taxon>
        <taxon>Ascomycota</taxon>
        <taxon>Pezizomycotina</taxon>
        <taxon>Dothideomycetes</taxon>
        <taxon>Dothideomycetidae</taxon>
        <taxon>Capnodiales</taxon>
        <taxon>Piedraiaceae</taxon>
        <taxon>Piedraia</taxon>
    </lineage>
</organism>
<feature type="compositionally biased region" description="Acidic residues" evidence="7">
    <location>
        <begin position="44"/>
        <end position="60"/>
    </location>
</feature>
<dbReference type="Gene3D" id="2.60.120.650">
    <property type="entry name" value="Cupin"/>
    <property type="match status" value="1"/>
</dbReference>
<feature type="region of interest" description="Disordered" evidence="7">
    <location>
        <begin position="1108"/>
        <end position="1200"/>
    </location>
</feature>
<dbReference type="PROSITE" id="PS51183">
    <property type="entry name" value="JMJN"/>
    <property type="match status" value="1"/>
</dbReference>
<dbReference type="Pfam" id="PF13832">
    <property type="entry name" value="zf-HC5HC2H_2"/>
    <property type="match status" value="1"/>
</dbReference>
<feature type="compositionally biased region" description="Acidic residues" evidence="7">
    <location>
        <begin position="473"/>
        <end position="482"/>
    </location>
</feature>
<dbReference type="InterPro" id="IPR055500">
    <property type="entry name" value="DUF7072"/>
</dbReference>
<feature type="compositionally biased region" description="Basic and acidic residues" evidence="7">
    <location>
        <begin position="32"/>
        <end position="42"/>
    </location>
</feature>
<evidence type="ECO:0000256" key="7">
    <source>
        <dbReference type="SAM" id="MobiDB-lite"/>
    </source>
</evidence>
<evidence type="ECO:0000256" key="4">
    <source>
        <dbReference type="ARBA" id="ARBA00022771"/>
    </source>
</evidence>
<feature type="compositionally biased region" description="Polar residues" evidence="7">
    <location>
        <begin position="961"/>
        <end position="983"/>
    </location>
</feature>
<evidence type="ECO:0000259" key="8">
    <source>
        <dbReference type="PROSITE" id="PS51183"/>
    </source>
</evidence>
<dbReference type="Pfam" id="PF02375">
    <property type="entry name" value="JmjN"/>
    <property type="match status" value="1"/>
</dbReference>
<dbReference type="FunFam" id="2.60.120.650:FF:000024">
    <property type="entry name" value="Putative jumonji family transcription factor"/>
    <property type="match status" value="1"/>
</dbReference>
<dbReference type="PROSITE" id="PS51805">
    <property type="entry name" value="EPHD"/>
    <property type="match status" value="1"/>
</dbReference>
<feature type="compositionally biased region" description="Polar residues" evidence="7">
    <location>
        <begin position="1014"/>
        <end position="1036"/>
    </location>
</feature>
<evidence type="ECO:0000259" key="10">
    <source>
        <dbReference type="PROSITE" id="PS51805"/>
    </source>
</evidence>
<feature type="domain" description="JmjN" evidence="8">
    <location>
        <begin position="71"/>
        <end position="112"/>
    </location>
</feature>
<feature type="region of interest" description="Disordered" evidence="7">
    <location>
        <begin position="468"/>
        <end position="518"/>
    </location>
</feature>
<comment type="catalytic activity">
    <reaction evidence="6">
        <text>N(6),N(6),N(6)-trimethyl-L-lysyl(9)-[histone H3] + 2 2-oxoglutarate + 2 O2 = N(6)-methyl-L-lysyl(9)-[histone H3] + 2 formaldehyde + 2 succinate + 2 CO2</text>
        <dbReference type="Rhea" id="RHEA:60200"/>
        <dbReference type="Rhea" id="RHEA-COMP:15538"/>
        <dbReference type="Rhea" id="RHEA-COMP:15542"/>
        <dbReference type="ChEBI" id="CHEBI:15379"/>
        <dbReference type="ChEBI" id="CHEBI:16526"/>
        <dbReference type="ChEBI" id="CHEBI:16810"/>
        <dbReference type="ChEBI" id="CHEBI:16842"/>
        <dbReference type="ChEBI" id="CHEBI:30031"/>
        <dbReference type="ChEBI" id="CHEBI:61929"/>
        <dbReference type="ChEBI" id="CHEBI:61961"/>
        <dbReference type="EC" id="1.14.11.66"/>
    </reaction>
</comment>
<keyword evidence="12" id="KW-1185">Reference proteome</keyword>
<proteinExistence type="inferred from homology"/>
<dbReference type="GO" id="GO:0005634">
    <property type="term" value="C:nucleus"/>
    <property type="evidence" value="ECO:0007669"/>
    <property type="project" value="TreeGrafter"/>
</dbReference>
<feature type="compositionally biased region" description="Low complexity" evidence="7">
    <location>
        <begin position="935"/>
        <end position="948"/>
    </location>
</feature>
<evidence type="ECO:0000256" key="2">
    <source>
        <dbReference type="ARBA" id="ARBA00012900"/>
    </source>
</evidence>
<protein>
    <recommendedName>
        <fullName evidence="2">[histone H3]-trimethyl-L-lysine(9) demethylase</fullName>
        <ecNumber evidence="2">1.14.11.66</ecNumber>
    </recommendedName>
</protein>
<dbReference type="Pfam" id="PF23258">
    <property type="entry name" value="DUF7072"/>
    <property type="match status" value="1"/>
</dbReference>
<sequence length="1200" mass="134026">MEDGQEPAEAAHGPGDASVGQPAALTPPTSEKLSDDQRKNATGDESELSELELDGPDEDIVPDHYWDGGKIPVFKPTMAQFRDFSKFIAKIDHYGMKSGIVKVIPPQEWRDAQPNLDEYVKRIKIKNPITQEFNGSLGTWTQQNVEKQRSYNLPEWKALTEESQHQPPARRGQRRGQQERSTRARGSPTAGDDDEPKKAKTRGKAKGGGRGARGQAKSVASRRLNNTAEEADEVDESAFEGFDYRMAGLDEFTPERCAELEGQYWKSLGFNQPMYAADMPGSLFSDDADCWNVARLPNLLDVLGTKVPGVNTAYLYMGMWKATFAWHLEDVDLYSINYIHFGAPKQWYSISQADARRFEAAMRSVWPVDSKNCDQFLRHKTYLISPDVLQKQHKVSVNKLVHYEGEFVITFPYGYHSGYNLGYNCAESVNFATDSWLEFGRIARKCNCEADNVWVDVSEIERKLRGEPTPEYYYDETDDDGSDHDTKLPSPPASVKGRSSQVRKRKRPVVDDKGPRPRRKVRIQLRLPAKMPCTLCPNDPSWEELLPTDAGGEAHRWCAKLTPETSIIQVDSVDKVFGISLIDKERLELKCNFCRVKRGACIQCSATKCTRAFHATCALAAGVLVDSGPVPVFDQDGTEYYEEGFDFRCKFHRPKLPKNVTSDSVEGNQRVLDYAQQLRPSDVVQAQYPGQDVFAGVVRLNQPGEQSVIVDVLPEGDRVEIEWKWLFVLDPLDSQRPKPSTRALPLPEGFNKAMVQLATCQDGLPAAGDLFHPDGALHHQEFCTVQHPPRGCTTWTWQPLPLHGLDLNSPETLYHYIPTVSTETRSFFSETAGSKTIAYRANFLERVAPRFPQPRPIAPTFGFQNIFNTGHTAPLMPRPPKPYVYKPREPPRPYTEMYESPAMTSQRFQSPAMMSYQQPPATLSDRLRAIAPAPMSQPAMSPAPISQQVNPPAPQRDAPSRSETPTWSTPQPRDSPQRENPQSPCRPFSREHYYSTETLPAAIPGQYSDFKRIASSTTPSNGTPVSAGNSRPSSSRGELPNGLAGLSNGVSNGLAGPSYGSSHGPTSKSSTSSFPSYGTPEEPRQDYLEQLGRYPYLRNCFLMSKRPYHSPYKSEGVLSPPWKGQQEGGDEGQGMERQGKERQSEERQGENGQTKIEKAGKASHTPSNSTSESEEWTPPSRVWVQLGLDRNGVKEGVGCR</sequence>
<dbReference type="EC" id="1.14.11.66" evidence="2"/>
<feature type="compositionally biased region" description="Basic and acidic residues" evidence="7">
    <location>
        <begin position="1137"/>
        <end position="1160"/>
    </location>
</feature>
<feature type="compositionally biased region" description="Low complexity" evidence="7">
    <location>
        <begin position="1163"/>
        <end position="1180"/>
    </location>
</feature>
<evidence type="ECO:0000313" key="11">
    <source>
        <dbReference type="EMBL" id="KAF2861233.1"/>
    </source>
</evidence>
<dbReference type="SMART" id="SM00545">
    <property type="entry name" value="JmjN"/>
    <property type="match status" value="1"/>
</dbReference>
<dbReference type="PROSITE" id="PS51184">
    <property type="entry name" value="JMJC"/>
    <property type="match status" value="1"/>
</dbReference>
<dbReference type="Proteomes" id="UP000799421">
    <property type="component" value="Unassembled WGS sequence"/>
</dbReference>
<dbReference type="OrthoDB" id="9547406at2759"/>
<evidence type="ECO:0000256" key="5">
    <source>
        <dbReference type="ARBA" id="ARBA00022833"/>
    </source>
</evidence>
<dbReference type="EMBL" id="MU005974">
    <property type="protein sequence ID" value="KAF2861233.1"/>
    <property type="molecule type" value="Genomic_DNA"/>
</dbReference>
<name>A0A6A7C1F5_9PEZI</name>
<dbReference type="PANTHER" id="PTHR10694:SF7">
    <property type="entry name" value="[HISTONE H3]-TRIMETHYL-L-LYSINE(9) DEMETHYLASE"/>
    <property type="match status" value="1"/>
</dbReference>
<dbReference type="PANTHER" id="PTHR10694">
    <property type="entry name" value="LYSINE-SPECIFIC DEMETHYLASE"/>
    <property type="match status" value="1"/>
</dbReference>
<dbReference type="GO" id="GO:0010468">
    <property type="term" value="P:regulation of gene expression"/>
    <property type="evidence" value="ECO:0007669"/>
    <property type="project" value="TreeGrafter"/>
</dbReference>
<keyword evidence="5" id="KW-0862">Zinc</keyword>
<evidence type="ECO:0000313" key="12">
    <source>
        <dbReference type="Proteomes" id="UP000799421"/>
    </source>
</evidence>
<dbReference type="CDD" id="cd15571">
    <property type="entry name" value="ePHD"/>
    <property type="match status" value="1"/>
</dbReference>
<dbReference type="InterPro" id="IPR013083">
    <property type="entry name" value="Znf_RING/FYVE/PHD"/>
</dbReference>